<dbReference type="Gene3D" id="1.10.510.10">
    <property type="entry name" value="Transferase(Phosphotransferase) domain 1"/>
    <property type="match status" value="1"/>
</dbReference>
<evidence type="ECO:0000256" key="2">
    <source>
        <dbReference type="ARBA" id="ARBA00022679"/>
    </source>
</evidence>
<sequence length="486" mass="53962">MTTSVCVRCGAVSRSDLRPCPFDGTAFQAIERYVVPFDASDSLVGQKITDRYRVLRHLSSGGHGKVYLVMHEELHKPFAMKLILDDMRVDELRWQAAIEVFRQDGISTAQIDHHPHVLQIFDAGTIPEGGRYLVYEMLRGKDLGDLQHEEQLSATQCVHMVMQACRGLDAVHAAGLVHRDVKPANMFLHAPSPVDGPGTADPVVKIIDLGIACRKGTWVGMAGTPEYMAPEQFFRGPLDERADVFALGVSLYDLLTGKLPFEATGEDRRTATLRARMTQEPRPPRTRVEMSEELDSVIMRAMARPLEARYPGMMALEDALARTPEGREARASTRVDGRAIGGELERRMTTLEHRGKTIDIVYPAPDGTMTWKGLSPDGPPLKILRNRTLKVNQEFVLNISGRGPMFSFIIHENTKWSGTVRRRAGGREIDLWLHGGQATQTGLEVELGPFGTLRAPTEYRGLLVGLRTQAPERAAIFCIARGQHDA</sequence>
<evidence type="ECO:0000256" key="3">
    <source>
        <dbReference type="ARBA" id="ARBA00022741"/>
    </source>
</evidence>
<dbReference type="PANTHER" id="PTHR43671">
    <property type="entry name" value="SERINE/THREONINE-PROTEIN KINASE NEK"/>
    <property type="match status" value="1"/>
</dbReference>
<dbReference type="GO" id="GO:0004674">
    <property type="term" value="F:protein serine/threonine kinase activity"/>
    <property type="evidence" value="ECO:0007669"/>
    <property type="project" value="UniProtKB-KW"/>
</dbReference>
<comment type="caution">
    <text evidence="7">The sequence shown here is derived from an EMBL/GenBank/DDBJ whole genome shotgun (WGS) entry which is preliminary data.</text>
</comment>
<proteinExistence type="predicted"/>
<dbReference type="PROSITE" id="PS00108">
    <property type="entry name" value="PROTEIN_KINASE_ST"/>
    <property type="match status" value="1"/>
</dbReference>
<evidence type="ECO:0000313" key="7">
    <source>
        <dbReference type="EMBL" id="MDC3982677.1"/>
    </source>
</evidence>
<evidence type="ECO:0000313" key="8">
    <source>
        <dbReference type="Proteomes" id="UP001151081"/>
    </source>
</evidence>
<keyword evidence="5" id="KW-0067">ATP-binding</keyword>
<dbReference type="Gene3D" id="3.30.200.20">
    <property type="entry name" value="Phosphorylase Kinase, domain 1"/>
    <property type="match status" value="1"/>
</dbReference>
<protein>
    <recommendedName>
        <fullName evidence="1">non-specific serine/threonine protein kinase</fullName>
        <ecNumber evidence="1">2.7.11.1</ecNumber>
    </recommendedName>
</protein>
<evidence type="ECO:0000256" key="4">
    <source>
        <dbReference type="ARBA" id="ARBA00022777"/>
    </source>
</evidence>
<accession>A0A9X3X1Y4</accession>
<dbReference type="Proteomes" id="UP001151081">
    <property type="component" value="Unassembled WGS sequence"/>
</dbReference>
<dbReference type="PANTHER" id="PTHR43671:SF13">
    <property type="entry name" value="SERINE_THREONINE-PROTEIN KINASE NEK2"/>
    <property type="match status" value="1"/>
</dbReference>
<gene>
    <name evidence="7" type="ORF">KEG57_19330</name>
</gene>
<reference evidence="7 8" key="1">
    <citation type="submission" date="2021-04" db="EMBL/GenBank/DDBJ databases">
        <title>Genome analysis of Polyangium sp.</title>
        <authorList>
            <person name="Li Y."/>
            <person name="Wang J."/>
        </authorList>
    </citation>
    <scope>NUCLEOTIDE SEQUENCE [LARGE SCALE GENOMIC DNA]</scope>
    <source>
        <strain evidence="7 8">SDU14</strain>
    </source>
</reference>
<evidence type="ECO:0000259" key="6">
    <source>
        <dbReference type="PROSITE" id="PS50011"/>
    </source>
</evidence>
<dbReference type="PROSITE" id="PS50011">
    <property type="entry name" value="PROTEIN_KINASE_DOM"/>
    <property type="match status" value="1"/>
</dbReference>
<keyword evidence="7" id="KW-0723">Serine/threonine-protein kinase</keyword>
<feature type="domain" description="Protein kinase" evidence="6">
    <location>
        <begin position="52"/>
        <end position="321"/>
    </location>
</feature>
<dbReference type="AlphaFoldDB" id="A0A9X3X1Y4"/>
<dbReference type="InterPro" id="IPR011009">
    <property type="entry name" value="Kinase-like_dom_sf"/>
</dbReference>
<dbReference type="InterPro" id="IPR000719">
    <property type="entry name" value="Prot_kinase_dom"/>
</dbReference>
<dbReference type="InterPro" id="IPR050660">
    <property type="entry name" value="NEK_Ser/Thr_kinase"/>
</dbReference>
<dbReference type="GO" id="GO:0005524">
    <property type="term" value="F:ATP binding"/>
    <property type="evidence" value="ECO:0007669"/>
    <property type="project" value="UniProtKB-KW"/>
</dbReference>
<keyword evidence="3" id="KW-0547">Nucleotide-binding</keyword>
<evidence type="ECO:0000256" key="1">
    <source>
        <dbReference type="ARBA" id="ARBA00012513"/>
    </source>
</evidence>
<keyword evidence="4 7" id="KW-0418">Kinase</keyword>
<dbReference type="SMART" id="SM00220">
    <property type="entry name" value="S_TKc"/>
    <property type="match status" value="1"/>
</dbReference>
<dbReference type="EMBL" id="JAGTJJ010000009">
    <property type="protein sequence ID" value="MDC3982677.1"/>
    <property type="molecule type" value="Genomic_DNA"/>
</dbReference>
<dbReference type="EC" id="2.7.11.1" evidence="1"/>
<organism evidence="7 8">
    <name type="scientific">Polyangium jinanense</name>
    <dbReference type="NCBI Taxonomy" id="2829994"/>
    <lineage>
        <taxon>Bacteria</taxon>
        <taxon>Pseudomonadati</taxon>
        <taxon>Myxococcota</taxon>
        <taxon>Polyangia</taxon>
        <taxon>Polyangiales</taxon>
        <taxon>Polyangiaceae</taxon>
        <taxon>Polyangium</taxon>
    </lineage>
</organism>
<dbReference type="SUPFAM" id="SSF56112">
    <property type="entry name" value="Protein kinase-like (PK-like)"/>
    <property type="match status" value="1"/>
</dbReference>
<name>A0A9X3X1Y4_9BACT</name>
<dbReference type="CDD" id="cd14014">
    <property type="entry name" value="STKc_PknB_like"/>
    <property type="match status" value="1"/>
</dbReference>
<dbReference type="RefSeq" id="WP_272458683.1">
    <property type="nucleotide sequence ID" value="NZ_JAGTJJ010000009.1"/>
</dbReference>
<keyword evidence="8" id="KW-1185">Reference proteome</keyword>
<keyword evidence="2" id="KW-0808">Transferase</keyword>
<evidence type="ECO:0000256" key="5">
    <source>
        <dbReference type="ARBA" id="ARBA00022840"/>
    </source>
</evidence>
<dbReference type="Pfam" id="PF00069">
    <property type="entry name" value="Pkinase"/>
    <property type="match status" value="1"/>
</dbReference>
<dbReference type="InterPro" id="IPR008271">
    <property type="entry name" value="Ser/Thr_kinase_AS"/>
</dbReference>